<sequence length="229" mass="23937">MPGVIVLGTKPGDFLAANSFDDPGGLPYTTRAARLQFYYKLTGAVATPADRPVAHVSLTETTAGVRQGVATGSLFLTPAATYTVADLPLTYTAGFAPDSIRIAFSSADYNVGAAGFNSFTVGNTLYVDDVVMSGIVVATRDAQRRAAVSVYPNPSATGLFTRAPGRETTLVTGAYVVTDAPGRVVRRQSAEPANANGPRRVDLRTQPAGVSSLRPDTPRGPVVHQLLIP</sequence>
<accession>A0ABP7SFC3</accession>
<evidence type="ECO:0000313" key="3">
    <source>
        <dbReference type="Proteomes" id="UP001500567"/>
    </source>
</evidence>
<organism evidence="2 3">
    <name type="scientific">Hymenobacter fastidiosus</name>
    <dbReference type="NCBI Taxonomy" id="486264"/>
    <lineage>
        <taxon>Bacteria</taxon>
        <taxon>Pseudomonadati</taxon>
        <taxon>Bacteroidota</taxon>
        <taxon>Cytophagia</taxon>
        <taxon>Cytophagales</taxon>
        <taxon>Hymenobacteraceae</taxon>
        <taxon>Hymenobacter</taxon>
    </lineage>
</organism>
<proteinExistence type="predicted"/>
<dbReference type="Proteomes" id="UP001500567">
    <property type="component" value="Unassembled WGS sequence"/>
</dbReference>
<dbReference type="EMBL" id="BAABDJ010000026">
    <property type="protein sequence ID" value="GAA4010877.1"/>
    <property type="molecule type" value="Genomic_DNA"/>
</dbReference>
<dbReference type="RefSeq" id="WP_345073298.1">
    <property type="nucleotide sequence ID" value="NZ_BAABDJ010000026.1"/>
</dbReference>
<gene>
    <name evidence="2" type="ORF">GCM10022408_24000</name>
</gene>
<feature type="region of interest" description="Disordered" evidence="1">
    <location>
        <begin position="190"/>
        <end position="220"/>
    </location>
</feature>
<name>A0ABP7SFC3_9BACT</name>
<comment type="caution">
    <text evidence="2">The sequence shown here is derived from an EMBL/GenBank/DDBJ whole genome shotgun (WGS) entry which is preliminary data.</text>
</comment>
<protein>
    <submittedName>
        <fullName evidence="2">Uncharacterized protein</fullName>
    </submittedName>
</protein>
<keyword evidence="3" id="KW-1185">Reference proteome</keyword>
<reference evidence="3" key="1">
    <citation type="journal article" date="2019" name="Int. J. Syst. Evol. Microbiol.">
        <title>The Global Catalogue of Microorganisms (GCM) 10K type strain sequencing project: providing services to taxonomists for standard genome sequencing and annotation.</title>
        <authorList>
            <consortium name="The Broad Institute Genomics Platform"/>
            <consortium name="The Broad Institute Genome Sequencing Center for Infectious Disease"/>
            <person name="Wu L."/>
            <person name="Ma J."/>
        </authorList>
    </citation>
    <scope>NUCLEOTIDE SEQUENCE [LARGE SCALE GENOMIC DNA]</scope>
    <source>
        <strain evidence="3">JCM 17224</strain>
    </source>
</reference>
<evidence type="ECO:0000313" key="2">
    <source>
        <dbReference type="EMBL" id="GAA4010877.1"/>
    </source>
</evidence>
<evidence type="ECO:0000256" key="1">
    <source>
        <dbReference type="SAM" id="MobiDB-lite"/>
    </source>
</evidence>